<accession>A0A917BWC6</accession>
<dbReference type="GO" id="GO:0008654">
    <property type="term" value="P:phospholipid biosynthetic process"/>
    <property type="evidence" value="ECO:0007669"/>
    <property type="project" value="UniProtKB-KW"/>
</dbReference>
<feature type="transmembrane region" description="Helical" evidence="16">
    <location>
        <begin position="221"/>
        <end position="239"/>
    </location>
</feature>
<name>A0A917BWC6_9PROT</name>
<evidence type="ECO:0000256" key="8">
    <source>
        <dbReference type="ARBA" id="ARBA00022692"/>
    </source>
</evidence>
<comment type="similarity">
    <text evidence="3 15">Belongs to the CDP-alcohol phosphatidyltransferase class-I family.</text>
</comment>
<feature type="transmembrane region" description="Helical" evidence="16">
    <location>
        <begin position="141"/>
        <end position="162"/>
    </location>
</feature>
<evidence type="ECO:0000256" key="15">
    <source>
        <dbReference type="RuleBase" id="RU003750"/>
    </source>
</evidence>
<dbReference type="GO" id="GO:0003882">
    <property type="term" value="F:CDP-diacylglycerol-serine O-phosphatidyltransferase activity"/>
    <property type="evidence" value="ECO:0007669"/>
    <property type="project" value="UniProtKB-EC"/>
</dbReference>
<evidence type="ECO:0000256" key="2">
    <source>
        <dbReference type="ARBA" id="ARBA00004127"/>
    </source>
</evidence>
<dbReference type="EMBL" id="BMHV01000007">
    <property type="protein sequence ID" value="GGF60049.1"/>
    <property type="molecule type" value="Genomic_DNA"/>
</dbReference>
<evidence type="ECO:0000256" key="12">
    <source>
        <dbReference type="ARBA" id="ARBA00023209"/>
    </source>
</evidence>
<keyword evidence="10" id="KW-0443">Lipid metabolism</keyword>
<dbReference type="NCBIfam" id="TIGR00473">
    <property type="entry name" value="pssA"/>
    <property type="match status" value="1"/>
</dbReference>
<keyword evidence="11 16" id="KW-0472">Membrane</keyword>
<feature type="transmembrane region" description="Helical" evidence="16">
    <location>
        <begin position="168"/>
        <end position="185"/>
    </location>
</feature>
<sequence>MEKRRPKLKRLPINHLIPNILTISALCAGMTAINFAARDMWEASVFAIVVAAILDGLDGRVARLLNAQSKFGAELDSLSDFISFGVAPPMILYFWVLENAGRIGWVFVCFFTVCMALRLARFNTALEDPDKQPWENNFFTGVPAPAGALLIMYPLVLSFMFGDDFFRSPAMACFFLTVIGGLMVSRFPTFSFKKAKVPAAYVLPVMIGVGLLVAFLVSAPWAMLSVIGAIYLVSIPLSFNSYKKWQRRAAAGELDEEDDAEIEICEKED</sequence>
<evidence type="ECO:0000256" key="11">
    <source>
        <dbReference type="ARBA" id="ARBA00023136"/>
    </source>
</evidence>
<dbReference type="EC" id="2.7.8.8" evidence="4"/>
<dbReference type="PANTHER" id="PTHR14269">
    <property type="entry name" value="CDP-DIACYLGLYCEROL--GLYCEROL-3-PHOSPHATE 3-PHOSPHATIDYLTRANSFERASE-RELATED"/>
    <property type="match status" value="1"/>
</dbReference>
<reference evidence="18" key="1">
    <citation type="journal article" date="2014" name="Int. J. Syst. Evol. Microbiol.">
        <title>Complete genome sequence of Corynebacterium casei LMG S-19264T (=DSM 44701T), isolated from a smear-ripened cheese.</title>
        <authorList>
            <consortium name="US DOE Joint Genome Institute (JGI-PGF)"/>
            <person name="Walter F."/>
            <person name="Albersmeier A."/>
            <person name="Kalinowski J."/>
            <person name="Ruckert C."/>
        </authorList>
    </citation>
    <scope>NUCLEOTIDE SEQUENCE</scope>
    <source>
        <strain evidence="18">CGMCC 1.15254</strain>
    </source>
</reference>
<evidence type="ECO:0000256" key="16">
    <source>
        <dbReference type="SAM" id="Phobius"/>
    </source>
</evidence>
<feature type="transmembrane region" description="Helical" evidence="16">
    <location>
        <begin position="103"/>
        <end position="120"/>
    </location>
</feature>
<evidence type="ECO:0000256" key="5">
    <source>
        <dbReference type="ARBA" id="ARBA00017171"/>
    </source>
</evidence>
<dbReference type="InterPro" id="IPR004533">
    <property type="entry name" value="CDP-diaglyc--ser_O-PTrfase"/>
</dbReference>
<comment type="catalytic activity">
    <reaction evidence="1">
        <text>a CDP-1,2-diacyl-sn-glycerol + L-serine = a 1,2-diacyl-sn-glycero-3-phospho-L-serine + CMP + H(+)</text>
        <dbReference type="Rhea" id="RHEA:16913"/>
        <dbReference type="ChEBI" id="CHEBI:15378"/>
        <dbReference type="ChEBI" id="CHEBI:33384"/>
        <dbReference type="ChEBI" id="CHEBI:57262"/>
        <dbReference type="ChEBI" id="CHEBI:58332"/>
        <dbReference type="ChEBI" id="CHEBI:60377"/>
        <dbReference type="EC" id="2.7.8.8"/>
    </reaction>
</comment>
<dbReference type="RefSeq" id="WP_188662833.1">
    <property type="nucleotide sequence ID" value="NZ_BMHV01000007.1"/>
</dbReference>
<dbReference type="InterPro" id="IPR043130">
    <property type="entry name" value="CDP-OH_PTrfase_TM_dom"/>
</dbReference>
<protein>
    <recommendedName>
        <fullName evidence="5">CDP-diacylglycerol--serine O-phosphatidyltransferase</fullName>
        <ecNumber evidence="4">2.7.8.8</ecNumber>
    </recommendedName>
    <alternativeName>
        <fullName evidence="14">Phosphatidylserine synthase</fullName>
    </alternativeName>
</protein>
<dbReference type="GO" id="GO:0016020">
    <property type="term" value="C:membrane"/>
    <property type="evidence" value="ECO:0007669"/>
    <property type="project" value="InterPro"/>
</dbReference>
<evidence type="ECO:0000256" key="6">
    <source>
        <dbReference type="ARBA" id="ARBA00022516"/>
    </source>
</evidence>
<evidence type="ECO:0000256" key="9">
    <source>
        <dbReference type="ARBA" id="ARBA00022989"/>
    </source>
</evidence>
<keyword evidence="6" id="KW-0444">Lipid biosynthesis</keyword>
<evidence type="ECO:0000256" key="14">
    <source>
        <dbReference type="ARBA" id="ARBA00032361"/>
    </source>
</evidence>
<comment type="subcellular location">
    <subcellularLocation>
        <location evidence="2">Endomembrane system</location>
        <topology evidence="2">Multi-pass membrane protein</topology>
    </subcellularLocation>
</comment>
<evidence type="ECO:0000313" key="19">
    <source>
        <dbReference type="Proteomes" id="UP000632498"/>
    </source>
</evidence>
<evidence type="ECO:0000256" key="3">
    <source>
        <dbReference type="ARBA" id="ARBA00010441"/>
    </source>
</evidence>
<dbReference type="PROSITE" id="PS00379">
    <property type="entry name" value="CDP_ALCOHOL_P_TRANSF"/>
    <property type="match status" value="1"/>
</dbReference>
<keyword evidence="19" id="KW-1185">Reference proteome</keyword>
<evidence type="ECO:0000259" key="17">
    <source>
        <dbReference type="Pfam" id="PF08009"/>
    </source>
</evidence>
<evidence type="ECO:0000313" key="18">
    <source>
        <dbReference type="EMBL" id="GGF60049.1"/>
    </source>
</evidence>
<gene>
    <name evidence="18" type="ORF">GCM10011332_12190</name>
</gene>
<dbReference type="Pfam" id="PF08009">
    <property type="entry name" value="CDP-OH_P_tran_2"/>
    <property type="match status" value="1"/>
</dbReference>
<keyword evidence="12" id="KW-0594">Phospholipid biosynthesis</keyword>
<dbReference type="Proteomes" id="UP000632498">
    <property type="component" value="Unassembled WGS sequence"/>
</dbReference>
<keyword evidence="7 15" id="KW-0808">Transferase</keyword>
<reference evidence="18" key="2">
    <citation type="submission" date="2020-09" db="EMBL/GenBank/DDBJ databases">
        <authorList>
            <person name="Sun Q."/>
            <person name="Zhou Y."/>
        </authorList>
    </citation>
    <scope>NUCLEOTIDE SEQUENCE</scope>
    <source>
        <strain evidence="18">CGMCC 1.15254</strain>
    </source>
</reference>
<dbReference type="PANTHER" id="PTHR14269:SF61">
    <property type="entry name" value="CDP-DIACYLGLYCEROL--SERINE O-PHOSPHATIDYLTRANSFERASE"/>
    <property type="match status" value="1"/>
</dbReference>
<proteinExistence type="inferred from homology"/>
<dbReference type="InterPro" id="IPR050324">
    <property type="entry name" value="CDP-alcohol_PTase-I"/>
</dbReference>
<evidence type="ECO:0000256" key="7">
    <source>
        <dbReference type="ARBA" id="ARBA00022679"/>
    </source>
</evidence>
<feature type="transmembrane region" description="Helical" evidence="16">
    <location>
        <begin position="12"/>
        <end position="34"/>
    </location>
</feature>
<evidence type="ECO:0000256" key="10">
    <source>
        <dbReference type="ARBA" id="ARBA00023098"/>
    </source>
</evidence>
<dbReference type="Gene3D" id="1.20.120.1760">
    <property type="match status" value="1"/>
</dbReference>
<organism evidence="18 19">
    <name type="scientific">Terasakiella brassicae</name>
    <dbReference type="NCBI Taxonomy" id="1634917"/>
    <lineage>
        <taxon>Bacteria</taxon>
        <taxon>Pseudomonadati</taxon>
        <taxon>Pseudomonadota</taxon>
        <taxon>Alphaproteobacteria</taxon>
        <taxon>Rhodospirillales</taxon>
        <taxon>Terasakiellaceae</taxon>
        <taxon>Terasakiella</taxon>
    </lineage>
</organism>
<evidence type="ECO:0000256" key="4">
    <source>
        <dbReference type="ARBA" id="ARBA00013174"/>
    </source>
</evidence>
<keyword evidence="9 16" id="KW-1133">Transmembrane helix</keyword>
<evidence type="ECO:0000256" key="13">
    <source>
        <dbReference type="ARBA" id="ARBA00023264"/>
    </source>
</evidence>
<dbReference type="AlphaFoldDB" id="A0A917BWC6"/>
<feature type="transmembrane region" description="Helical" evidence="16">
    <location>
        <begin position="197"/>
        <end position="215"/>
    </location>
</feature>
<feature type="domain" description="CDP-alcohol phosphatidyltransferase C-terminal" evidence="17">
    <location>
        <begin position="201"/>
        <end position="236"/>
    </location>
</feature>
<keyword evidence="8 16" id="KW-0812">Transmembrane</keyword>
<dbReference type="GO" id="GO:0012505">
    <property type="term" value="C:endomembrane system"/>
    <property type="evidence" value="ECO:0007669"/>
    <property type="project" value="UniProtKB-SubCell"/>
</dbReference>
<keyword evidence="13" id="KW-1208">Phospholipid metabolism</keyword>
<evidence type="ECO:0000256" key="1">
    <source>
        <dbReference type="ARBA" id="ARBA00000287"/>
    </source>
</evidence>
<dbReference type="Pfam" id="PF01066">
    <property type="entry name" value="CDP-OH_P_transf"/>
    <property type="match status" value="1"/>
</dbReference>
<dbReference type="InterPro" id="IPR000462">
    <property type="entry name" value="CDP-OH_P_trans"/>
</dbReference>
<dbReference type="InterPro" id="IPR048254">
    <property type="entry name" value="CDP_ALCOHOL_P_TRANSF_CS"/>
</dbReference>
<dbReference type="InterPro" id="IPR012616">
    <property type="entry name" value="CDP-OH_P_trans_C"/>
</dbReference>
<comment type="caution">
    <text evidence="18">The sequence shown here is derived from an EMBL/GenBank/DDBJ whole genome shotgun (WGS) entry which is preliminary data.</text>
</comment>